<evidence type="ECO:0000256" key="1">
    <source>
        <dbReference type="ARBA" id="ARBA00001946"/>
    </source>
</evidence>
<comment type="caution">
    <text evidence="6">The sequence shown here is derived from an EMBL/GenBank/DDBJ whole genome shotgun (WGS) entry which is preliminary data.</text>
</comment>
<dbReference type="RefSeq" id="WP_398281345.1">
    <property type="nucleotide sequence ID" value="NZ_JBITLV010000004.1"/>
</dbReference>
<dbReference type="InterPro" id="IPR020084">
    <property type="entry name" value="NUDIX_hydrolase_CS"/>
</dbReference>
<dbReference type="Pfam" id="PF00293">
    <property type="entry name" value="NUDIX"/>
    <property type="match status" value="1"/>
</dbReference>
<evidence type="ECO:0000259" key="5">
    <source>
        <dbReference type="PROSITE" id="PS51462"/>
    </source>
</evidence>
<dbReference type="GO" id="GO:0016787">
    <property type="term" value="F:hydrolase activity"/>
    <property type="evidence" value="ECO:0007669"/>
    <property type="project" value="UniProtKB-KW"/>
</dbReference>
<dbReference type="InterPro" id="IPR000086">
    <property type="entry name" value="NUDIX_hydrolase_dom"/>
</dbReference>
<evidence type="ECO:0000313" key="6">
    <source>
        <dbReference type="EMBL" id="MFI7588204.1"/>
    </source>
</evidence>
<organism evidence="6 7">
    <name type="scientific">Spongisporangium articulatum</name>
    <dbReference type="NCBI Taxonomy" id="3362603"/>
    <lineage>
        <taxon>Bacteria</taxon>
        <taxon>Bacillati</taxon>
        <taxon>Actinomycetota</taxon>
        <taxon>Actinomycetes</taxon>
        <taxon>Kineosporiales</taxon>
        <taxon>Kineosporiaceae</taxon>
        <taxon>Spongisporangium</taxon>
    </lineage>
</organism>
<gene>
    <name evidence="6" type="ORF">ACIB24_14135</name>
</gene>
<accession>A0ABW8APA9</accession>
<dbReference type="PANTHER" id="PTHR43046:SF16">
    <property type="entry name" value="ADP-RIBOSE PYROPHOSPHATASE YJHB-RELATED"/>
    <property type="match status" value="1"/>
</dbReference>
<keyword evidence="7" id="KW-1185">Reference proteome</keyword>
<dbReference type="InterPro" id="IPR020476">
    <property type="entry name" value="Nudix_hydrolase"/>
</dbReference>
<comment type="cofactor">
    <cofactor evidence="1">
        <name>Mg(2+)</name>
        <dbReference type="ChEBI" id="CHEBI:18420"/>
    </cofactor>
</comment>
<reference evidence="6 7" key="1">
    <citation type="submission" date="2024-10" db="EMBL/GenBank/DDBJ databases">
        <title>The Natural Products Discovery Center: Release of the First 8490 Sequenced Strains for Exploring Actinobacteria Biosynthetic Diversity.</title>
        <authorList>
            <person name="Kalkreuter E."/>
            <person name="Kautsar S.A."/>
            <person name="Yang D."/>
            <person name="Bader C.D."/>
            <person name="Teijaro C.N."/>
            <person name="Fluegel L."/>
            <person name="Davis C.M."/>
            <person name="Simpson J.R."/>
            <person name="Lauterbach L."/>
            <person name="Steele A.D."/>
            <person name="Gui C."/>
            <person name="Meng S."/>
            <person name="Li G."/>
            <person name="Viehrig K."/>
            <person name="Ye F."/>
            <person name="Su P."/>
            <person name="Kiefer A.F."/>
            <person name="Nichols A."/>
            <person name="Cepeda A.J."/>
            <person name="Yan W."/>
            <person name="Fan B."/>
            <person name="Jiang Y."/>
            <person name="Adhikari A."/>
            <person name="Zheng C.-J."/>
            <person name="Schuster L."/>
            <person name="Cowan T.M."/>
            <person name="Smanski M.J."/>
            <person name="Chevrette M.G."/>
            <person name="De Carvalho L.P.S."/>
            <person name="Shen B."/>
        </authorList>
    </citation>
    <scope>NUCLEOTIDE SEQUENCE [LARGE SCALE GENOMIC DNA]</scope>
    <source>
        <strain evidence="6 7">NPDC049639</strain>
    </source>
</reference>
<sequence>MTTDGTGLRRQVVRRPYALALSLYRRLPRFLRLFIIRMVAPGHTVGALALIEHEGRLLMLAQRHRKGWTFPGGLINRGENAAEAVVREVAEETGLHVEVGLPFATVVDPGPRRVDILFWVSASSAPDVEAAGEALRAAWVPVDDMGEVDIPTRHTLAEWARFRGGVAHEGRVLGTL</sequence>
<dbReference type="InterPro" id="IPR015797">
    <property type="entry name" value="NUDIX_hydrolase-like_dom_sf"/>
</dbReference>
<feature type="domain" description="Nudix hydrolase" evidence="5">
    <location>
        <begin position="40"/>
        <end position="162"/>
    </location>
</feature>
<evidence type="ECO:0000313" key="7">
    <source>
        <dbReference type="Proteomes" id="UP001612915"/>
    </source>
</evidence>
<comment type="similarity">
    <text evidence="2 4">Belongs to the Nudix hydrolase family.</text>
</comment>
<dbReference type="SUPFAM" id="SSF55811">
    <property type="entry name" value="Nudix"/>
    <property type="match status" value="1"/>
</dbReference>
<evidence type="ECO:0000256" key="4">
    <source>
        <dbReference type="RuleBase" id="RU003476"/>
    </source>
</evidence>
<dbReference type="EMBL" id="JBITLV010000004">
    <property type="protein sequence ID" value="MFI7588204.1"/>
    <property type="molecule type" value="Genomic_DNA"/>
</dbReference>
<evidence type="ECO:0000256" key="2">
    <source>
        <dbReference type="ARBA" id="ARBA00005582"/>
    </source>
</evidence>
<dbReference type="PRINTS" id="PR00502">
    <property type="entry name" value="NUDIXFAMILY"/>
</dbReference>
<evidence type="ECO:0000256" key="3">
    <source>
        <dbReference type="ARBA" id="ARBA00022801"/>
    </source>
</evidence>
<protein>
    <submittedName>
        <fullName evidence="6">NUDIX hydrolase</fullName>
    </submittedName>
</protein>
<dbReference type="Gene3D" id="3.90.79.10">
    <property type="entry name" value="Nucleoside Triphosphate Pyrophosphohydrolase"/>
    <property type="match status" value="1"/>
</dbReference>
<dbReference type="Proteomes" id="UP001612915">
    <property type="component" value="Unassembled WGS sequence"/>
</dbReference>
<keyword evidence="3 4" id="KW-0378">Hydrolase</keyword>
<name>A0ABW8APA9_9ACTN</name>
<dbReference type="PROSITE" id="PS00893">
    <property type="entry name" value="NUDIX_BOX"/>
    <property type="match status" value="1"/>
</dbReference>
<dbReference type="PROSITE" id="PS51462">
    <property type="entry name" value="NUDIX"/>
    <property type="match status" value="1"/>
</dbReference>
<dbReference type="PANTHER" id="PTHR43046">
    <property type="entry name" value="GDP-MANNOSE MANNOSYL HYDROLASE"/>
    <property type="match status" value="1"/>
</dbReference>
<proteinExistence type="inferred from homology"/>